<keyword evidence="15" id="KW-0812">Transmembrane</keyword>
<dbReference type="GO" id="GO:0005789">
    <property type="term" value="C:endoplasmic reticulum membrane"/>
    <property type="evidence" value="ECO:0007669"/>
    <property type="project" value="UniProtKB-SubCell"/>
</dbReference>
<evidence type="ECO:0000256" key="14">
    <source>
        <dbReference type="RuleBase" id="RU000461"/>
    </source>
</evidence>
<evidence type="ECO:0000256" key="1">
    <source>
        <dbReference type="ARBA" id="ARBA00001971"/>
    </source>
</evidence>
<dbReference type="PRINTS" id="PR00385">
    <property type="entry name" value="P450"/>
</dbReference>
<evidence type="ECO:0000256" key="5">
    <source>
        <dbReference type="ARBA" id="ARBA00022617"/>
    </source>
</evidence>
<dbReference type="PROSITE" id="PS00086">
    <property type="entry name" value="CYTOCHROME_P450"/>
    <property type="match status" value="1"/>
</dbReference>
<keyword evidence="5 13" id="KW-0349">Heme</keyword>
<evidence type="ECO:0000313" key="17">
    <source>
        <dbReference type="Proteomes" id="UP000310200"/>
    </source>
</evidence>
<sequence>MAILTECAVLDTLVIFSSLFATLYLWMKWKHTYWQRRGVPTLPAHWFFGHFKDAILFRRPAGVILGELHRQAADEDDVLGIYILHKPFLLLRNPELIKQIMIRDFNVFSNHHFRGASKGDTVGKWTLFTIENPEWKHLRTKMSPVFTSGKLKSLFLLMQESGEKMRDHLRDQIRDKSKTVPITVKDTFYKYTTDVISSVAFGIRVNCFDTSPPEFYVNSRKAFNQTLLRSFQFFFLFFLPKIGQYLGSSILGKYTDYFRKVFWDSMDNRSVTKMKRGDLIDSLLQLKDESSDNTNFRFEADVLLAQAAIFFVAGRETSITTMTCALFELAKNPEMQKRLREEILQTIQDANGVTYEAVHNMKYLHQVMNETLRLHPPAPLLDRVPISDYTFPGTKITIEKGTPVYVVLRGIQSDPRYYRDPTRFDPERFSDERKDEIVPCTFLPFGEGPRNCIGMRLGTLQTAVGLIAILRDYEVALNPSWKIPYDPRNVFTSPPAGFLLDFKKI</sequence>
<dbReference type="PANTHER" id="PTHR24292">
    <property type="entry name" value="CYTOCHROME P450"/>
    <property type="match status" value="1"/>
</dbReference>
<name>A0A4S2JS46_9HYME</name>
<evidence type="ECO:0000256" key="15">
    <source>
        <dbReference type="SAM" id="Phobius"/>
    </source>
</evidence>
<dbReference type="GO" id="GO:0005506">
    <property type="term" value="F:iron ion binding"/>
    <property type="evidence" value="ECO:0007669"/>
    <property type="project" value="InterPro"/>
</dbReference>
<dbReference type="InterPro" id="IPR036396">
    <property type="entry name" value="Cyt_P450_sf"/>
</dbReference>
<evidence type="ECO:0000256" key="8">
    <source>
        <dbReference type="ARBA" id="ARBA00022848"/>
    </source>
</evidence>
<evidence type="ECO:0000256" key="11">
    <source>
        <dbReference type="ARBA" id="ARBA00023033"/>
    </source>
</evidence>
<dbReference type="InterPro" id="IPR001128">
    <property type="entry name" value="Cyt_P450"/>
</dbReference>
<comment type="similarity">
    <text evidence="4 14">Belongs to the cytochrome P450 family.</text>
</comment>
<dbReference type="InterPro" id="IPR017972">
    <property type="entry name" value="Cyt_P450_CS"/>
</dbReference>
<keyword evidence="8" id="KW-0492">Microsome</keyword>
<reference evidence="16 17" key="1">
    <citation type="journal article" date="2019" name="Philos. Trans. R. Soc. Lond., B, Biol. Sci.">
        <title>Ant behaviour and brain gene expression of defending hosts depend on the ecological success of the intruding social parasite.</title>
        <authorList>
            <person name="Kaur R."/>
            <person name="Stoldt M."/>
            <person name="Jongepier E."/>
            <person name="Feldmeyer B."/>
            <person name="Menzel F."/>
            <person name="Bornberg-Bauer E."/>
            <person name="Foitzik S."/>
        </authorList>
    </citation>
    <scope>NUCLEOTIDE SEQUENCE [LARGE SCALE GENOMIC DNA]</scope>
    <source>
        <tissue evidence="16">Whole body</tissue>
    </source>
</reference>
<dbReference type="Proteomes" id="UP000310200">
    <property type="component" value="Unassembled WGS sequence"/>
</dbReference>
<dbReference type="PANTHER" id="PTHR24292:SF45">
    <property type="entry name" value="CYTOCHROME P450 6G1-RELATED"/>
    <property type="match status" value="1"/>
</dbReference>
<organism evidence="16 17">
    <name type="scientific">Temnothorax longispinosus</name>
    <dbReference type="NCBI Taxonomy" id="300112"/>
    <lineage>
        <taxon>Eukaryota</taxon>
        <taxon>Metazoa</taxon>
        <taxon>Ecdysozoa</taxon>
        <taxon>Arthropoda</taxon>
        <taxon>Hexapoda</taxon>
        <taxon>Insecta</taxon>
        <taxon>Pterygota</taxon>
        <taxon>Neoptera</taxon>
        <taxon>Endopterygota</taxon>
        <taxon>Hymenoptera</taxon>
        <taxon>Apocrita</taxon>
        <taxon>Aculeata</taxon>
        <taxon>Formicoidea</taxon>
        <taxon>Formicidae</taxon>
        <taxon>Myrmicinae</taxon>
        <taxon>Temnothorax</taxon>
    </lineage>
</organism>
<evidence type="ECO:0000256" key="4">
    <source>
        <dbReference type="ARBA" id="ARBA00010617"/>
    </source>
</evidence>
<keyword evidence="6 13" id="KW-0479">Metal-binding</keyword>
<keyword evidence="15" id="KW-1133">Transmembrane helix</keyword>
<dbReference type="GO" id="GO:0016705">
    <property type="term" value="F:oxidoreductase activity, acting on paired donors, with incorporation or reduction of molecular oxygen"/>
    <property type="evidence" value="ECO:0007669"/>
    <property type="project" value="InterPro"/>
</dbReference>
<keyword evidence="10 13" id="KW-0408">Iron</keyword>
<keyword evidence="17" id="KW-1185">Reference proteome</keyword>
<dbReference type="Pfam" id="PF00067">
    <property type="entry name" value="p450"/>
    <property type="match status" value="1"/>
</dbReference>
<dbReference type="GO" id="GO:0020037">
    <property type="term" value="F:heme binding"/>
    <property type="evidence" value="ECO:0007669"/>
    <property type="project" value="InterPro"/>
</dbReference>
<comment type="cofactor">
    <cofactor evidence="1 13">
        <name>heme</name>
        <dbReference type="ChEBI" id="CHEBI:30413"/>
    </cofactor>
</comment>
<accession>A0A4S2JS46</accession>
<dbReference type="CDD" id="cd11056">
    <property type="entry name" value="CYP6-like"/>
    <property type="match status" value="1"/>
</dbReference>
<dbReference type="FunFam" id="1.10.630.10:FF:000042">
    <property type="entry name" value="Cytochrome P450"/>
    <property type="match status" value="1"/>
</dbReference>
<evidence type="ECO:0000256" key="2">
    <source>
        <dbReference type="ARBA" id="ARBA00004174"/>
    </source>
</evidence>
<dbReference type="Gene3D" id="1.10.630.10">
    <property type="entry name" value="Cytochrome P450"/>
    <property type="match status" value="1"/>
</dbReference>
<gene>
    <name evidence="16" type="ORF">DBV15_09170</name>
</gene>
<dbReference type="AlphaFoldDB" id="A0A4S2JS46"/>
<evidence type="ECO:0000256" key="9">
    <source>
        <dbReference type="ARBA" id="ARBA00023002"/>
    </source>
</evidence>
<keyword evidence="7" id="KW-0256">Endoplasmic reticulum</keyword>
<protein>
    <submittedName>
        <fullName evidence="16">Cytochrome P450 6k1</fullName>
    </submittedName>
</protein>
<comment type="subcellular location">
    <subcellularLocation>
        <location evidence="3">Endoplasmic reticulum membrane</location>
        <topology evidence="3">Peripheral membrane protein</topology>
    </subcellularLocation>
    <subcellularLocation>
        <location evidence="2">Microsome membrane</location>
        <topology evidence="2">Peripheral membrane protein</topology>
    </subcellularLocation>
</comment>
<evidence type="ECO:0000256" key="12">
    <source>
        <dbReference type="ARBA" id="ARBA00023136"/>
    </source>
</evidence>
<evidence type="ECO:0000256" key="3">
    <source>
        <dbReference type="ARBA" id="ARBA00004406"/>
    </source>
</evidence>
<keyword evidence="11 14" id="KW-0503">Monooxygenase</keyword>
<evidence type="ECO:0000313" key="16">
    <source>
        <dbReference type="EMBL" id="TGZ37607.1"/>
    </source>
</evidence>
<evidence type="ECO:0000256" key="13">
    <source>
        <dbReference type="PIRSR" id="PIRSR602401-1"/>
    </source>
</evidence>
<proteinExistence type="inferred from homology"/>
<keyword evidence="12 15" id="KW-0472">Membrane</keyword>
<dbReference type="SUPFAM" id="SSF48264">
    <property type="entry name" value="Cytochrome P450"/>
    <property type="match status" value="1"/>
</dbReference>
<feature type="binding site" description="axial binding residue" evidence="13">
    <location>
        <position position="452"/>
    </location>
    <ligand>
        <name>heme</name>
        <dbReference type="ChEBI" id="CHEBI:30413"/>
    </ligand>
    <ligandPart>
        <name>Fe</name>
        <dbReference type="ChEBI" id="CHEBI:18248"/>
    </ligandPart>
</feature>
<dbReference type="InterPro" id="IPR002401">
    <property type="entry name" value="Cyt_P450_E_grp-I"/>
</dbReference>
<comment type="caution">
    <text evidence="16">The sequence shown here is derived from an EMBL/GenBank/DDBJ whole genome shotgun (WGS) entry which is preliminary data.</text>
</comment>
<evidence type="ECO:0000256" key="10">
    <source>
        <dbReference type="ARBA" id="ARBA00023004"/>
    </source>
</evidence>
<dbReference type="PRINTS" id="PR00463">
    <property type="entry name" value="EP450I"/>
</dbReference>
<evidence type="ECO:0000256" key="7">
    <source>
        <dbReference type="ARBA" id="ARBA00022824"/>
    </source>
</evidence>
<feature type="transmembrane region" description="Helical" evidence="15">
    <location>
        <begin position="7"/>
        <end position="27"/>
    </location>
</feature>
<keyword evidence="9 14" id="KW-0560">Oxidoreductase</keyword>
<dbReference type="GO" id="GO:0004497">
    <property type="term" value="F:monooxygenase activity"/>
    <property type="evidence" value="ECO:0007669"/>
    <property type="project" value="UniProtKB-KW"/>
</dbReference>
<dbReference type="EMBL" id="QBLH01003529">
    <property type="protein sequence ID" value="TGZ37607.1"/>
    <property type="molecule type" value="Genomic_DNA"/>
</dbReference>
<dbReference type="STRING" id="300112.A0A4S2JS46"/>
<dbReference type="InterPro" id="IPR050476">
    <property type="entry name" value="Insect_CytP450_Detox"/>
</dbReference>
<evidence type="ECO:0000256" key="6">
    <source>
        <dbReference type="ARBA" id="ARBA00022723"/>
    </source>
</evidence>